<evidence type="ECO:0000313" key="1">
    <source>
        <dbReference type="EMBL" id="EJT75839.1"/>
    </source>
</evidence>
<dbReference type="Proteomes" id="UP000006039">
    <property type="component" value="Unassembled WGS sequence"/>
</dbReference>
<dbReference type="EMBL" id="GL385397">
    <property type="protein sequence ID" value="EJT75839.1"/>
    <property type="molecule type" value="Genomic_DNA"/>
</dbReference>
<proteinExistence type="predicted"/>
<dbReference type="AlphaFoldDB" id="J3NWV7"/>
<keyword evidence="3" id="KW-1185">Reference proteome</keyword>
<reference evidence="1" key="3">
    <citation type="submission" date="2010-09" db="EMBL/GenBank/DDBJ databases">
        <title>Annotation of Gaeumannomyces graminis var. tritici R3-111a-1.</title>
        <authorList>
            <consortium name="The Broad Institute Genome Sequencing Platform"/>
            <person name="Ma L.-J."/>
            <person name="Dead R."/>
            <person name="Young S.K."/>
            <person name="Zeng Q."/>
            <person name="Gargeya S."/>
            <person name="Fitzgerald M."/>
            <person name="Haas B."/>
            <person name="Abouelleil A."/>
            <person name="Alvarado L."/>
            <person name="Arachchi H.M."/>
            <person name="Berlin A."/>
            <person name="Brown A."/>
            <person name="Chapman S.B."/>
            <person name="Chen Z."/>
            <person name="Dunbar C."/>
            <person name="Freedman E."/>
            <person name="Gearin G."/>
            <person name="Gellesch M."/>
            <person name="Goldberg J."/>
            <person name="Griggs A."/>
            <person name="Gujja S."/>
            <person name="Heiman D."/>
            <person name="Howarth C."/>
            <person name="Larson L."/>
            <person name="Lui A."/>
            <person name="MacDonald P.J.P."/>
            <person name="Mehta T."/>
            <person name="Montmayeur A."/>
            <person name="Murphy C."/>
            <person name="Neiman D."/>
            <person name="Pearson M."/>
            <person name="Priest M."/>
            <person name="Roberts A."/>
            <person name="Saif S."/>
            <person name="Shea T."/>
            <person name="Shenoy N."/>
            <person name="Sisk P."/>
            <person name="Stolte C."/>
            <person name="Sykes S."/>
            <person name="Yandava C."/>
            <person name="Wortman J."/>
            <person name="Nusbaum C."/>
            <person name="Birren B."/>
        </authorList>
    </citation>
    <scope>NUCLEOTIDE SEQUENCE</scope>
    <source>
        <strain evidence="1">R3-111a-1</strain>
    </source>
</reference>
<evidence type="ECO:0000313" key="2">
    <source>
        <dbReference type="EnsemblFungi" id="EJT75839"/>
    </source>
</evidence>
<sequence>MGVSGGMVLGMPVEGPVGHKVGEVPVVVVKVVALQPSVVPGMEVDGVGSMLVLGDEGPVVVGPVGEVESVVVVLDRPSVSGVEKP</sequence>
<protein>
    <submittedName>
        <fullName evidence="1 2">Uncharacterized protein</fullName>
    </submittedName>
</protein>
<reference evidence="3" key="1">
    <citation type="submission" date="2010-07" db="EMBL/GenBank/DDBJ databases">
        <title>The genome sequence of Gaeumannomyces graminis var. tritici strain R3-111a-1.</title>
        <authorList>
            <consortium name="The Broad Institute Genome Sequencing Platform"/>
            <person name="Ma L.-J."/>
            <person name="Dead R."/>
            <person name="Young S."/>
            <person name="Zeng Q."/>
            <person name="Koehrsen M."/>
            <person name="Alvarado L."/>
            <person name="Berlin A."/>
            <person name="Chapman S.B."/>
            <person name="Chen Z."/>
            <person name="Freedman E."/>
            <person name="Gellesch M."/>
            <person name="Goldberg J."/>
            <person name="Griggs A."/>
            <person name="Gujja S."/>
            <person name="Heilman E.R."/>
            <person name="Heiman D."/>
            <person name="Hepburn T."/>
            <person name="Howarth C."/>
            <person name="Jen D."/>
            <person name="Larson L."/>
            <person name="Mehta T."/>
            <person name="Neiman D."/>
            <person name="Pearson M."/>
            <person name="Roberts A."/>
            <person name="Saif S."/>
            <person name="Shea T."/>
            <person name="Shenoy N."/>
            <person name="Sisk P."/>
            <person name="Stolte C."/>
            <person name="Sykes S."/>
            <person name="Walk T."/>
            <person name="White J."/>
            <person name="Yandava C."/>
            <person name="Haas B."/>
            <person name="Nusbaum C."/>
            <person name="Birren B."/>
        </authorList>
    </citation>
    <scope>NUCLEOTIDE SEQUENCE [LARGE SCALE GENOMIC DNA]</scope>
    <source>
        <strain evidence="3">R3-111a-1</strain>
    </source>
</reference>
<dbReference type="RefSeq" id="XP_009221839.1">
    <property type="nucleotide sequence ID" value="XM_009223575.1"/>
</dbReference>
<dbReference type="HOGENOM" id="CLU_2512763_0_0_1"/>
<reference evidence="2" key="5">
    <citation type="submission" date="2018-04" db="UniProtKB">
        <authorList>
            <consortium name="EnsemblFungi"/>
        </authorList>
    </citation>
    <scope>IDENTIFICATION</scope>
    <source>
        <strain evidence="2">R3-111a-1</strain>
    </source>
</reference>
<reference evidence="1" key="2">
    <citation type="submission" date="2010-07" db="EMBL/GenBank/DDBJ databases">
        <authorList>
            <consortium name="The Broad Institute Genome Sequencing Platform"/>
            <consortium name="Broad Institute Genome Sequencing Center for Infectious Disease"/>
            <person name="Ma L.-J."/>
            <person name="Dead R."/>
            <person name="Young S."/>
            <person name="Zeng Q."/>
            <person name="Koehrsen M."/>
            <person name="Alvarado L."/>
            <person name="Berlin A."/>
            <person name="Chapman S.B."/>
            <person name="Chen Z."/>
            <person name="Freedman E."/>
            <person name="Gellesch M."/>
            <person name="Goldberg J."/>
            <person name="Griggs A."/>
            <person name="Gujja S."/>
            <person name="Heilman E.R."/>
            <person name="Heiman D."/>
            <person name="Hepburn T."/>
            <person name="Howarth C."/>
            <person name="Jen D."/>
            <person name="Larson L."/>
            <person name="Mehta T."/>
            <person name="Neiman D."/>
            <person name="Pearson M."/>
            <person name="Roberts A."/>
            <person name="Saif S."/>
            <person name="Shea T."/>
            <person name="Shenoy N."/>
            <person name="Sisk P."/>
            <person name="Stolte C."/>
            <person name="Sykes S."/>
            <person name="Walk T."/>
            <person name="White J."/>
            <person name="Yandava C."/>
            <person name="Haas B."/>
            <person name="Nusbaum C."/>
            <person name="Birren B."/>
        </authorList>
    </citation>
    <scope>NUCLEOTIDE SEQUENCE</scope>
    <source>
        <strain evidence="1">R3-111a-1</strain>
    </source>
</reference>
<evidence type="ECO:0000313" key="3">
    <source>
        <dbReference type="Proteomes" id="UP000006039"/>
    </source>
</evidence>
<dbReference type="EnsemblFungi" id="EJT75839">
    <property type="protein sequence ID" value="EJT75839"/>
    <property type="gene ID" value="GGTG_05768"/>
</dbReference>
<dbReference type="GeneID" id="20346226"/>
<organism evidence="1">
    <name type="scientific">Gaeumannomyces tritici (strain R3-111a-1)</name>
    <name type="common">Wheat and barley take-all root rot fungus</name>
    <name type="synonym">Gaeumannomyces graminis var. tritici</name>
    <dbReference type="NCBI Taxonomy" id="644352"/>
    <lineage>
        <taxon>Eukaryota</taxon>
        <taxon>Fungi</taxon>
        <taxon>Dikarya</taxon>
        <taxon>Ascomycota</taxon>
        <taxon>Pezizomycotina</taxon>
        <taxon>Sordariomycetes</taxon>
        <taxon>Sordariomycetidae</taxon>
        <taxon>Magnaporthales</taxon>
        <taxon>Magnaporthaceae</taxon>
        <taxon>Gaeumannomyces</taxon>
    </lineage>
</organism>
<accession>J3NWV7</accession>
<name>J3NWV7_GAET3</name>
<gene>
    <name evidence="2" type="primary">20346226</name>
    <name evidence="1" type="ORF">GGTG_05768</name>
</gene>
<dbReference type="VEuPathDB" id="FungiDB:GGTG_05768"/>
<reference evidence="2" key="4">
    <citation type="journal article" date="2015" name="G3 (Bethesda)">
        <title>Genome sequences of three phytopathogenic species of the Magnaporthaceae family of fungi.</title>
        <authorList>
            <person name="Okagaki L.H."/>
            <person name="Nunes C.C."/>
            <person name="Sailsbery J."/>
            <person name="Clay B."/>
            <person name="Brown D."/>
            <person name="John T."/>
            <person name="Oh Y."/>
            <person name="Young N."/>
            <person name="Fitzgerald M."/>
            <person name="Haas B.J."/>
            <person name="Zeng Q."/>
            <person name="Young S."/>
            <person name="Adiconis X."/>
            <person name="Fan L."/>
            <person name="Levin J.Z."/>
            <person name="Mitchell T.K."/>
            <person name="Okubara P.A."/>
            <person name="Farman M.L."/>
            <person name="Kohn L.M."/>
            <person name="Birren B."/>
            <person name="Ma L.-J."/>
            <person name="Dean R.A."/>
        </authorList>
    </citation>
    <scope>NUCLEOTIDE SEQUENCE</scope>
    <source>
        <strain evidence="2">R3-111a-1</strain>
    </source>
</reference>